<reference evidence="2 3" key="1">
    <citation type="journal article" date="2019" name="Sci. Rep.">
        <title>A multi-omics analysis of the grapevine pathogen Lasiodiplodia theobromae reveals that temperature affects the expression of virulence- and pathogenicity-related genes.</title>
        <authorList>
            <person name="Felix C."/>
            <person name="Meneses R."/>
            <person name="Goncalves M.F.M."/>
            <person name="Tilleman L."/>
            <person name="Duarte A.S."/>
            <person name="Jorrin-Novo J.V."/>
            <person name="Van de Peer Y."/>
            <person name="Deforce D."/>
            <person name="Van Nieuwerburgh F."/>
            <person name="Esteves A.C."/>
            <person name="Alves A."/>
        </authorList>
    </citation>
    <scope>NUCLEOTIDE SEQUENCE [LARGE SCALE GENOMIC DNA]</scope>
    <source>
        <strain evidence="2 3">LA-SOL3</strain>
    </source>
</reference>
<protein>
    <submittedName>
        <fullName evidence="2">Uncharacterized protein</fullName>
    </submittedName>
</protein>
<sequence length="130" mass="15171">MNLDELFESANRHRTNTIPINEESEDTILRTKLELATETYEAAQDKIKKLQEQLRERTAELEAYDDAPDNDSVNRMKILLESRSKYFMAVTEVRKKEMRAREEFLAVLRKVGLDQVQLSDQGDPHQSQLC</sequence>
<comment type="caution">
    <text evidence="2">The sequence shown here is derived from an EMBL/GenBank/DDBJ whole genome shotgun (WGS) entry which is preliminary data.</text>
</comment>
<keyword evidence="3" id="KW-1185">Reference proteome</keyword>
<gene>
    <name evidence="2" type="ORF">DBV05_g6079</name>
</gene>
<accession>A0A5N5DE24</accession>
<feature type="coiled-coil region" evidence="1">
    <location>
        <begin position="33"/>
        <end position="67"/>
    </location>
</feature>
<name>A0A5N5DE24_9PEZI</name>
<dbReference type="AlphaFoldDB" id="A0A5N5DE24"/>
<dbReference type="EMBL" id="VCHE01000034">
    <property type="protein sequence ID" value="KAB2575264.1"/>
    <property type="molecule type" value="Genomic_DNA"/>
</dbReference>
<evidence type="ECO:0000313" key="3">
    <source>
        <dbReference type="Proteomes" id="UP000325902"/>
    </source>
</evidence>
<evidence type="ECO:0000313" key="2">
    <source>
        <dbReference type="EMBL" id="KAB2575264.1"/>
    </source>
</evidence>
<keyword evidence="1" id="KW-0175">Coiled coil</keyword>
<evidence type="ECO:0000256" key="1">
    <source>
        <dbReference type="SAM" id="Coils"/>
    </source>
</evidence>
<organism evidence="2 3">
    <name type="scientific">Lasiodiplodia theobromae</name>
    <dbReference type="NCBI Taxonomy" id="45133"/>
    <lineage>
        <taxon>Eukaryota</taxon>
        <taxon>Fungi</taxon>
        <taxon>Dikarya</taxon>
        <taxon>Ascomycota</taxon>
        <taxon>Pezizomycotina</taxon>
        <taxon>Dothideomycetes</taxon>
        <taxon>Dothideomycetes incertae sedis</taxon>
        <taxon>Botryosphaeriales</taxon>
        <taxon>Botryosphaeriaceae</taxon>
        <taxon>Lasiodiplodia</taxon>
    </lineage>
</organism>
<proteinExistence type="predicted"/>
<dbReference type="Proteomes" id="UP000325902">
    <property type="component" value="Unassembled WGS sequence"/>
</dbReference>